<keyword evidence="1" id="KW-0143">Chaperone</keyword>
<dbReference type="AlphaFoldDB" id="W7U841"/>
<dbReference type="PANTHER" id="PTHR44145:SF3">
    <property type="entry name" value="DNAJ HOMOLOG SUBFAMILY A MEMBER 3, MITOCHONDRIAL"/>
    <property type="match status" value="1"/>
</dbReference>
<dbReference type="InterPro" id="IPR001623">
    <property type="entry name" value="DnaJ_domain"/>
</dbReference>
<keyword evidence="4" id="KW-1185">Reference proteome</keyword>
<evidence type="ECO:0000313" key="3">
    <source>
        <dbReference type="EMBL" id="EWM28956.1"/>
    </source>
</evidence>
<dbReference type="Proteomes" id="UP000019335">
    <property type="component" value="Chromosome 3"/>
</dbReference>
<evidence type="ECO:0000256" key="1">
    <source>
        <dbReference type="ARBA" id="ARBA00023186"/>
    </source>
</evidence>
<name>W7U841_9STRA</name>
<protein>
    <submittedName>
        <fullName evidence="3">Dnaj subfamily protein</fullName>
    </submittedName>
</protein>
<evidence type="ECO:0000259" key="2">
    <source>
        <dbReference type="PROSITE" id="PS50076"/>
    </source>
</evidence>
<dbReference type="PANTHER" id="PTHR44145">
    <property type="entry name" value="DNAJ HOMOLOG SUBFAMILY A MEMBER 3, MITOCHONDRIAL"/>
    <property type="match status" value="1"/>
</dbReference>
<dbReference type="PRINTS" id="PR00625">
    <property type="entry name" value="JDOMAIN"/>
</dbReference>
<dbReference type="Pfam" id="PF00226">
    <property type="entry name" value="DnaJ"/>
    <property type="match status" value="1"/>
</dbReference>
<dbReference type="PROSITE" id="PS50076">
    <property type="entry name" value="DNAJ_2"/>
    <property type="match status" value="1"/>
</dbReference>
<dbReference type="SMART" id="SM00271">
    <property type="entry name" value="DnaJ"/>
    <property type="match status" value="1"/>
</dbReference>
<gene>
    <name evidence="3" type="ORF">Naga_100308g1</name>
</gene>
<dbReference type="CDD" id="cd06257">
    <property type="entry name" value="DnaJ"/>
    <property type="match status" value="1"/>
</dbReference>
<evidence type="ECO:0000313" key="4">
    <source>
        <dbReference type="Proteomes" id="UP000019335"/>
    </source>
</evidence>
<sequence>MRAALVATKAVARGIECSGSRALCSNSQGVAGRSLVSGSGGNGGVRRSRWESTRHLCGSAPSPSVKKGKIVLNGSVTRFWGVQCGQQHSRGTLHCRAFHSSTRCALAAKKDFYEVLGVPRGASKADVKKKYFELAKKYHPVKEGGREGGRGGGG</sequence>
<dbReference type="InterPro" id="IPR051938">
    <property type="entry name" value="Apopto_cytoskel_mod"/>
</dbReference>
<dbReference type="InterPro" id="IPR036869">
    <property type="entry name" value="J_dom_sf"/>
</dbReference>
<organism evidence="3 4">
    <name type="scientific">Nannochloropsis gaditana</name>
    <dbReference type="NCBI Taxonomy" id="72520"/>
    <lineage>
        <taxon>Eukaryota</taxon>
        <taxon>Sar</taxon>
        <taxon>Stramenopiles</taxon>
        <taxon>Ochrophyta</taxon>
        <taxon>Eustigmatophyceae</taxon>
        <taxon>Eustigmatales</taxon>
        <taxon>Monodopsidaceae</taxon>
        <taxon>Nannochloropsis</taxon>
    </lineage>
</organism>
<comment type="caution">
    <text evidence="3">The sequence shown here is derived from an EMBL/GenBank/DDBJ whole genome shotgun (WGS) entry which is preliminary data.</text>
</comment>
<dbReference type="Gene3D" id="1.10.287.110">
    <property type="entry name" value="DnaJ domain"/>
    <property type="match status" value="1"/>
</dbReference>
<dbReference type="EMBL" id="AZIL01000218">
    <property type="protein sequence ID" value="EWM28956.1"/>
    <property type="molecule type" value="Genomic_DNA"/>
</dbReference>
<accession>W7U841</accession>
<feature type="non-terminal residue" evidence="3">
    <location>
        <position position="154"/>
    </location>
</feature>
<proteinExistence type="predicted"/>
<dbReference type="SUPFAM" id="SSF46565">
    <property type="entry name" value="Chaperone J-domain"/>
    <property type="match status" value="1"/>
</dbReference>
<dbReference type="OrthoDB" id="10256793at2759"/>
<feature type="domain" description="J" evidence="2">
    <location>
        <begin position="111"/>
        <end position="154"/>
    </location>
</feature>
<reference evidence="3 4" key="1">
    <citation type="journal article" date="2014" name="Mol. Plant">
        <title>Chromosome Scale Genome Assembly and Transcriptome Profiling of Nannochloropsis gaditana in Nitrogen Depletion.</title>
        <authorList>
            <person name="Corteggiani Carpinelli E."/>
            <person name="Telatin A."/>
            <person name="Vitulo N."/>
            <person name="Forcato C."/>
            <person name="D'Angelo M."/>
            <person name="Schiavon R."/>
            <person name="Vezzi A."/>
            <person name="Giacometti G.M."/>
            <person name="Morosinotto T."/>
            <person name="Valle G."/>
        </authorList>
    </citation>
    <scope>NUCLEOTIDE SEQUENCE [LARGE SCALE GENOMIC DNA]</scope>
    <source>
        <strain evidence="3 4">B-31</strain>
    </source>
</reference>